<organism evidence="2 3">
    <name type="scientific">Paenibacillus solisilvae</name>
    <dbReference type="NCBI Taxonomy" id="2486751"/>
    <lineage>
        <taxon>Bacteria</taxon>
        <taxon>Bacillati</taxon>
        <taxon>Bacillota</taxon>
        <taxon>Bacilli</taxon>
        <taxon>Bacillales</taxon>
        <taxon>Paenibacillaceae</taxon>
        <taxon>Paenibacillus</taxon>
    </lineage>
</organism>
<dbReference type="RefSeq" id="WP_379186577.1">
    <property type="nucleotide sequence ID" value="NZ_JBHSOW010000015.1"/>
</dbReference>
<sequence>MTRQGNQTSEYDVIIVGARVAGSVFAYEMAKSGYKVLLLDRATFPSDTLSTHNIYSNSIAMLREMGIMDRLLQTGTPLYNRAYIQFENAVIDGHFPEVDGSSDCFCIRRTHLDRILVEHASAQPNVTTIEGFRVTDVTSENGIITGIIGRAKDGVIRSFSSKLVVGADGRQSTIRKLVNSKRKLYVPSDFASFVGYFSGFRQEGERCAELYKKGDKLFITFPTSDHLFVVGVMFPLEDKEWIQRFAAGSETGFRDLVTAGLPGSSFSSRLQEAELFGQVKGMLGYDNDWYEEMGEGWALLGDALSFKDPAVGQGMHDAIYSSRILSGLLTANKDWSSSWSGMGDAYQSALESKMMTRFGLACKFTKNIPISKEENAVNHLIGSDPKATQAFLGIYNYANEPEAIAAAVAEFIGQHS</sequence>
<keyword evidence="3" id="KW-1185">Reference proteome</keyword>
<dbReference type="EMBL" id="JBHSOW010000015">
    <property type="protein sequence ID" value="MFC5648116.1"/>
    <property type="molecule type" value="Genomic_DNA"/>
</dbReference>
<comment type="caution">
    <text evidence="2">The sequence shown here is derived from an EMBL/GenBank/DDBJ whole genome shotgun (WGS) entry which is preliminary data.</text>
</comment>
<feature type="domain" description="FAD-binding" evidence="1">
    <location>
        <begin position="10"/>
        <end position="183"/>
    </location>
</feature>
<dbReference type="Gene3D" id="3.50.50.60">
    <property type="entry name" value="FAD/NAD(P)-binding domain"/>
    <property type="match status" value="1"/>
</dbReference>
<accession>A0ABW0VU95</accession>
<reference evidence="3" key="1">
    <citation type="journal article" date="2019" name="Int. J. Syst. Evol. Microbiol.">
        <title>The Global Catalogue of Microorganisms (GCM) 10K type strain sequencing project: providing services to taxonomists for standard genome sequencing and annotation.</title>
        <authorList>
            <consortium name="The Broad Institute Genomics Platform"/>
            <consortium name="The Broad Institute Genome Sequencing Center for Infectious Disease"/>
            <person name="Wu L."/>
            <person name="Ma J."/>
        </authorList>
    </citation>
    <scope>NUCLEOTIDE SEQUENCE [LARGE SCALE GENOMIC DNA]</scope>
    <source>
        <strain evidence="3">CGMCC 1.3240</strain>
    </source>
</reference>
<evidence type="ECO:0000313" key="2">
    <source>
        <dbReference type="EMBL" id="MFC5648116.1"/>
    </source>
</evidence>
<proteinExistence type="predicted"/>
<dbReference type="SUPFAM" id="SSF51905">
    <property type="entry name" value="FAD/NAD(P)-binding domain"/>
    <property type="match status" value="1"/>
</dbReference>
<dbReference type="PANTHER" id="PTHR42685">
    <property type="entry name" value="GERANYLGERANYL DIPHOSPHATE REDUCTASE"/>
    <property type="match status" value="1"/>
</dbReference>
<keyword evidence="2" id="KW-0560">Oxidoreductase</keyword>
<protein>
    <submittedName>
        <fullName evidence="2">NAD(P)/FAD-dependent oxidoreductase</fullName>
        <ecNumber evidence="2">1.-.-.-</ecNumber>
    </submittedName>
</protein>
<dbReference type="InterPro" id="IPR036188">
    <property type="entry name" value="FAD/NAD-bd_sf"/>
</dbReference>
<dbReference type="GO" id="GO:0016491">
    <property type="term" value="F:oxidoreductase activity"/>
    <property type="evidence" value="ECO:0007669"/>
    <property type="project" value="UniProtKB-KW"/>
</dbReference>
<evidence type="ECO:0000259" key="1">
    <source>
        <dbReference type="Pfam" id="PF01494"/>
    </source>
</evidence>
<dbReference type="PRINTS" id="PR00420">
    <property type="entry name" value="RNGMNOXGNASE"/>
</dbReference>
<name>A0ABW0VU95_9BACL</name>
<dbReference type="PANTHER" id="PTHR42685:SF22">
    <property type="entry name" value="CONDITIONED MEDIUM FACTOR RECEPTOR 1"/>
    <property type="match status" value="1"/>
</dbReference>
<dbReference type="Proteomes" id="UP001596047">
    <property type="component" value="Unassembled WGS sequence"/>
</dbReference>
<dbReference type="InterPro" id="IPR050407">
    <property type="entry name" value="Geranylgeranyl_reductase"/>
</dbReference>
<dbReference type="EC" id="1.-.-.-" evidence="2"/>
<evidence type="ECO:0000313" key="3">
    <source>
        <dbReference type="Proteomes" id="UP001596047"/>
    </source>
</evidence>
<dbReference type="InterPro" id="IPR002938">
    <property type="entry name" value="FAD-bd"/>
</dbReference>
<gene>
    <name evidence="2" type="ORF">ACFPYJ_03105</name>
</gene>
<dbReference type="Pfam" id="PF01494">
    <property type="entry name" value="FAD_binding_3"/>
    <property type="match status" value="1"/>
</dbReference>